<evidence type="ECO:0000313" key="2">
    <source>
        <dbReference type="EMBL" id="QEL14954.1"/>
    </source>
</evidence>
<feature type="region of interest" description="Disordered" evidence="1">
    <location>
        <begin position="325"/>
        <end position="350"/>
    </location>
</feature>
<keyword evidence="3" id="KW-1185">Reference proteome</keyword>
<feature type="compositionally biased region" description="Low complexity" evidence="1">
    <location>
        <begin position="18"/>
        <end position="27"/>
    </location>
</feature>
<protein>
    <submittedName>
        <fullName evidence="2">Uncharacterized protein</fullName>
    </submittedName>
</protein>
<dbReference type="EMBL" id="CP042425">
    <property type="protein sequence ID" value="QEL14954.1"/>
    <property type="molecule type" value="Genomic_DNA"/>
</dbReference>
<name>A0A5C1ACW2_9BACT</name>
<reference evidence="3" key="1">
    <citation type="submission" date="2019-08" db="EMBL/GenBank/DDBJ databases">
        <title>Limnoglobus roseus gen. nov., sp. nov., a novel freshwater planctomycete with a giant genome from the family Gemmataceae.</title>
        <authorList>
            <person name="Kulichevskaya I.S."/>
            <person name="Naumoff D.G."/>
            <person name="Miroshnikov K."/>
            <person name="Ivanova A."/>
            <person name="Philippov D.A."/>
            <person name="Hakobyan A."/>
            <person name="Rijpstra I.C."/>
            <person name="Sinninghe Damste J.S."/>
            <person name="Liesack W."/>
            <person name="Dedysh S.N."/>
        </authorList>
    </citation>
    <scope>NUCLEOTIDE SEQUENCE [LARGE SCALE GENOMIC DNA]</scope>
    <source>
        <strain evidence="3">PX52</strain>
    </source>
</reference>
<dbReference type="AlphaFoldDB" id="A0A5C1ACW2"/>
<gene>
    <name evidence="2" type="ORF">PX52LOC_01857</name>
</gene>
<accession>A0A5C1ACW2</accession>
<evidence type="ECO:0000313" key="3">
    <source>
        <dbReference type="Proteomes" id="UP000324974"/>
    </source>
</evidence>
<dbReference type="KEGG" id="lrs:PX52LOC_01857"/>
<organism evidence="2 3">
    <name type="scientific">Limnoglobus roseus</name>
    <dbReference type="NCBI Taxonomy" id="2598579"/>
    <lineage>
        <taxon>Bacteria</taxon>
        <taxon>Pseudomonadati</taxon>
        <taxon>Planctomycetota</taxon>
        <taxon>Planctomycetia</taxon>
        <taxon>Gemmatales</taxon>
        <taxon>Gemmataceae</taxon>
        <taxon>Limnoglobus</taxon>
    </lineage>
</organism>
<feature type="region of interest" description="Disordered" evidence="1">
    <location>
        <begin position="1"/>
        <end position="31"/>
    </location>
</feature>
<dbReference type="RefSeq" id="WP_149109809.1">
    <property type="nucleotide sequence ID" value="NZ_CP042425.1"/>
</dbReference>
<evidence type="ECO:0000256" key="1">
    <source>
        <dbReference type="SAM" id="MobiDB-lite"/>
    </source>
</evidence>
<proteinExistence type="predicted"/>
<dbReference type="Proteomes" id="UP000324974">
    <property type="component" value="Chromosome"/>
</dbReference>
<sequence>MTTTTDATTEIDDRAETTETPAAAKKPFNVEDDKELRKRGILIHDSIDVDDCEECETYEKGYTAVLRTWCGHGWSDGPTGDGRDENCQTEGVQMGAIPVAFPNGETAVVSEERASHCLDAIKRDGHRREAWFATDTSLLGAAGIVATELRAARSYECRQMGDVQRVVRDVTALAVAFRRSHKRFCGCAVCAFWATARPAKRKAAAKAMKATDALVAAAQELIKAIAAAAPDADAYRREPYVSNMWSPWDQPAHFGIDSMNEARKRLTASREYVSEKFVIGEGGGFDLNAEFVHGWKKANGYPTAPPKKPTAETPAVPEPIAYRMQSVEPSANGTGDDKPCTCNGETNGTH</sequence>